<dbReference type="KEGG" id="sgrg:L0C25_03690"/>
<keyword evidence="4" id="KW-1185">Reference proteome</keyword>
<name>A0AA46TIW7_9ACTN</name>
<evidence type="ECO:0000256" key="1">
    <source>
        <dbReference type="SAM" id="Phobius"/>
    </source>
</evidence>
<dbReference type="EMBL" id="CP094970">
    <property type="protein sequence ID" value="UYM06189.1"/>
    <property type="molecule type" value="Genomic_DNA"/>
</dbReference>
<protein>
    <recommendedName>
        <fullName evidence="2">ARB-07466-like C-terminal domain-containing protein</fullName>
    </recommendedName>
</protein>
<evidence type="ECO:0000259" key="2">
    <source>
        <dbReference type="Pfam" id="PF26571"/>
    </source>
</evidence>
<reference evidence="3" key="1">
    <citation type="submission" date="2022-01" db="EMBL/GenBank/DDBJ databases">
        <title>Nocardioidaceae gen. sp. A5X3R13.</title>
        <authorList>
            <person name="Lopez Marin M.A."/>
            <person name="Uhlik O."/>
        </authorList>
    </citation>
    <scope>NUCLEOTIDE SEQUENCE</scope>
    <source>
        <strain evidence="3">A5X3R13</strain>
    </source>
</reference>
<keyword evidence="1" id="KW-0472">Membrane</keyword>
<feature type="transmembrane region" description="Helical" evidence="1">
    <location>
        <begin position="14"/>
        <end position="34"/>
    </location>
</feature>
<organism evidence="3 4">
    <name type="scientific">Solicola gregarius</name>
    <dbReference type="NCBI Taxonomy" id="2908642"/>
    <lineage>
        <taxon>Bacteria</taxon>
        <taxon>Bacillati</taxon>
        <taxon>Actinomycetota</taxon>
        <taxon>Actinomycetes</taxon>
        <taxon>Propionibacteriales</taxon>
        <taxon>Nocardioidaceae</taxon>
        <taxon>Solicola</taxon>
    </lineage>
</organism>
<feature type="domain" description="ARB-07466-like C-terminal" evidence="2">
    <location>
        <begin position="205"/>
        <end position="312"/>
    </location>
</feature>
<evidence type="ECO:0000313" key="4">
    <source>
        <dbReference type="Proteomes" id="UP001164390"/>
    </source>
</evidence>
<dbReference type="InterPro" id="IPR058593">
    <property type="entry name" value="ARB_07466-like_C"/>
</dbReference>
<sequence>MTTAADTPPRRRRLYLLPLTIVLVLVVGAGIVAWRSGINPLARTGVCSVEFEDGTDVEIDTEQAENASLMAAIAQQRGLPARAVSIAIATAFQESKIHNVEHGDRDSVGLFQQRPSQGWGTVRQILRPPYAIGAFYDQLEEVDGYESMDLHDAAQAVQRSADGGAYEQHELPARALASALTGNSPATFSCTIDSPDDSGQSERRNGLTENANLMLRDVRSAFGELSVGGFESGGIDSGHSSDSAHYEGRAVDFFFTPVNANANLAGWSLAHYAVANAERLDVKTVIYDDKIWTASRSSSGWRDYDAPDGPNQQTLRHLDHVHVDVA</sequence>
<evidence type="ECO:0000313" key="3">
    <source>
        <dbReference type="EMBL" id="UYM06189.1"/>
    </source>
</evidence>
<gene>
    <name evidence="3" type="ORF">L0C25_03690</name>
</gene>
<dbReference type="Proteomes" id="UP001164390">
    <property type="component" value="Chromosome"/>
</dbReference>
<proteinExistence type="predicted"/>
<dbReference type="AlphaFoldDB" id="A0AA46TIW7"/>
<keyword evidence="1" id="KW-0812">Transmembrane</keyword>
<keyword evidence="1" id="KW-1133">Transmembrane helix</keyword>
<dbReference type="RefSeq" id="WP_271635046.1">
    <property type="nucleotide sequence ID" value="NZ_CP094970.1"/>
</dbReference>
<accession>A0AA46TIW7</accession>
<dbReference type="Pfam" id="PF26571">
    <property type="entry name" value="VldE"/>
    <property type="match status" value="1"/>
</dbReference>